<feature type="region of interest" description="Disordered" evidence="1">
    <location>
        <begin position="522"/>
        <end position="678"/>
    </location>
</feature>
<dbReference type="GeneID" id="63778003"/>
<feature type="compositionally biased region" description="Basic and acidic residues" evidence="1">
    <location>
        <begin position="522"/>
        <end position="531"/>
    </location>
</feature>
<dbReference type="Proteomes" id="UP000193689">
    <property type="component" value="Unassembled WGS sequence"/>
</dbReference>
<feature type="compositionally biased region" description="Polar residues" evidence="1">
    <location>
        <begin position="440"/>
        <end position="453"/>
    </location>
</feature>
<feature type="transmembrane region" description="Helical" evidence="2">
    <location>
        <begin position="110"/>
        <end position="129"/>
    </location>
</feature>
<comment type="caution">
    <text evidence="3">The sequence shown here is derived from an EMBL/GenBank/DDBJ whole genome shotgun (WGS) entry which is preliminary data.</text>
</comment>
<feature type="compositionally biased region" description="Polar residues" evidence="1">
    <location>
        <begin position="661"/>
        <end position="670"/>
    </location>
</feature>
<proteinExistence type="predicted"/>
<organism evidence="3 4">
    <name type="scientific">Pseudomassariella vexata</name>
    <dbReference type="NCBI Taxonomy" id="1141098"/>
    <lineage>
        <taxon>Eukaryota</taxon>
        <taxon>Fungi</taxon>
        <taxon>Dikarya</taxon>
        <taxon>Ascomycota</taxon>
        <taxon>Pezizomycotina</taxon>
        <taxon>Sordariomycetes</taxon>
        <taxon>Xylariomycetidae</taxon>
        <taxon>Amphisphaeriales</taxon>
        <taxon>Pseudomassariaceae</taxon>
        <taxon>Pseudomassariella</taxon>
    </lineage>
</organism>
<dbReference type="EMBL" id="MCFJ01000003">
    <property type="protein sequence ID" value="ORY68468.1"/>
    <property type="molecule type" value="Genomic_DNA"/>
</dbReference>
<evidence type="ECO:0000313" key="3">
    <source>
        <dbReference type="EMBL" id="ORY68468.1"/>
    </source>
</evidence>
<keyword evidence="2" id="KW-0472">Membrane</keyword>
<feature type="transmembrane region" description="Helical" evidence="2">
    <location>
        <begin position="292"/>
        <end position="312"/>
    </location>
</feature>
<dbReference type="RefSeq" id="XP_040718755.1">
    <property type="nucleotide sequence ID" value="XM_040861791.1"/>
</dbReference>
<dbReference type="OrthoDB" id="3021074at2759"/>
<reference evidence="3 4" key="1">
    <citation type="submission" date="2016-07" db="EMBL/GenBank/DDBJ databases">
        <title>Pervasive Adenine N6-methylation of Active Genes in Fungi.</title>
        <authorList>
            <consortium name="DOE Joint Genome Institute"/>
            <person name="Mondo S.J."/>
            <person name="Dannebaum R.O."/>
            <person name="Kuo R.C."/>
            <person name="Labutti K."/>
            <person name="Haridas S."/>
            <person name="Kuo A."/>
            <person name="Salamov A."/>
            <person name="Ahrendt S.R."/>
            <person name="Lipzen A."/>
            <person name="Sullivan W."/>
            <person name="Andreopoulos W.B."/>
            <person name="Clum A."/>
            <person name="Lindquist E."/>
            <person name="Daum C."/>
            <person name="Ramamoorthy G.K."/>
            <person name="Gryganskyi A."/>
            <person name="Culley D."/>
            <person name="Magnuson J.K."/>
            <person name="James T.Y."/>
            <person name="O'Malley M.A."/>
            <person name="Stajich J.E."/>
            <person name="Spatafora J.W."/>
            <person name="Visel A."/>
            <person name="Grigoriev I.V."/>
        </authorList>
    </citation>
    <scope>NUCLEOTIDE SEQUENCE [LARGE SCALE GENOMIC DNA]</scope>
    <source>
        <strain evidence="3 4">CBS 129021</strain>
    </source>
</reference>
<keyword evidence="2" id="KW-1133">Transmembrane helix</keyword>
<name>A0A1Y2EA55_9PEZI</name>
<dbReference type="InParanoid" id="A0A1Y2EA55"/>
<dbReference type="AlphaFoldDB" id="A0A1Y2EA55"/>
<sequence>MPALLSSSSLLTNPVARNAISNSTTSSFATNVTSNALQVVCAWPVSGQYGPGSRVLYYVLVATCVLARKAEWLRNACLAAALLFPAVAAIHGIVLAVLHVNGAVDMDVFGAFQLCSIGILAGPVTVRRSKTYFYDPGRNAIFLWTLLILAGLLSLTVEFYRITTSKCTHDDNGNPIPRDVRHFPYEQATCDLICSIDDGPFSRMRRGAAIDIYVIPAPDKLTFGAGMLVSAACCIPAILSLVSMWNKILEINWRTTRFAYGTKDERIDEPIEGTNGATLGEVRRFDTKIRRFLSTVVEIPVIGSAVLAIVVFGERNFFSYQVYFQTEPMASIGQWAPMVGTGLAAFGSLYLLLAKDPKGRKGNINPDSTTHFCNCSHHHHSDERQMSEGYRPGSRYARSMHGGVFETSPRGHTDSLMMQEVDAGLSTFLSEHDDIRRSFSNESELAPTTSRSGQSHHIKRTWTADAGRRKAAETLTAIGDFLGTAAPGRFDDSEFKLGKANDFPEIPGEEQRNRALRQIRERYNQPRDAEGHATPALRKRPSRAGSFTGSFVSVVDGEDSTDPHSPQSPSHPMFPSPATTRRPHSNTFPCERNSFDTYNPHPPSSDDPAESGLLPRRSTLEVPSPVYHGSTRNNPTSSSATSFVASPETSGTPAIVVSSGPDESSTTPTLIINPPAPL</sequence>
<feature type="compositionally biased region" description="Polar residues" evidence="1">
    <location>
        <begin position="630"/>
        <end position="652"/>
    </location>
</feature>
<accession>A0A1Y2EA55</accession>
<protein>
    <submittedName>
        <fullName evidence="3">Uncharacterized protein</fullName>
    </submittedName>
</protein>
<dbReference type="STRING" id="1141098.A0A1Y2EA55"/>
<evidence type="ECO:0000256" key="2">
    <source>
        <dbReference type="SAM" id="Phobius"/>
    </source>
</evidence>
<feature type="transmembrane region" description="Helical" evidence="2">
    <location>
        <begin position="141"/>
        <end position="162"/>
    </location>
</feature>
<feature type="transmembrane region" description="Helical" evidence="2">
    <location>
        <begin position="223"/>
        <end position="245"/>
    </location>
</feature>
<feature type="region of interest" description="Disordered" evidence="1">
    <location>
        <begin position="439"/>
        <end position="465"/>
    </location>
</feature>
<feature type="transmembrane region" description="Helical" evidence="2">
    <location>
        <begin position="332"/>
        <end position="353"/>
    </location>
</feature>
<gene>
    <name evidence="3" type="ORF">BCR38DRAFT_455438</name>
</gene>
<feature type="transmembrane region" description="Helical" evidence="2">
    <location>
        <begin position="77"/>
        <end position="98"/>
    </location>
</feature>
<evidence type="ECO:0000256" key="1">
    <source>
        <dbReference type="SAM" id="MobiDB-lite"/>
    </source>
</evidence>
<keyword evidence="4" id="KW-1185">Reference proteome</keyword>
<evidence type="ECO:0000313" key="4">
    <source>
        <dbReference type="Proteomes" id="UP000193689"/>
    </source>
</evidence>
<keyword evidence="2" id="KW-0812">Transmembrane</keyword>